<accession>A0ABP8SH39</accession>
<feature type="region of interest" description="Disordered" evidence="1">
    <location>
        <begin position="62"/>
        <end position="87"/>
    </location>
</feature>
<feature type="compositionally biased region" description="Low complexity" evidence="1">
    <location>
        <begin position="63"/>
        <end position="78"/>
    </location>
</feature>
<gene>
    <name evidence="2" type="ORF">GCM10023176_25060</name>
</gene>
<dbReference type="Proteomes" id="UP001500307">
    <property type="component" value="Unassembled WGS sequence"/>
</dbReference>
<evidence type="ECO:0000313" key="3">
    <source>
        <dbReference type="Proteomes" id="UP001500307"/>
    </source>
</evidence>
<comment type="caution">
    <text evidence="2">The sequence shown here is derived from an EMBL/GenBank/DDBJ whole genome shotgun (WGS) entry which is preliminary data.</text>
</comment>
<reference evidence="3" key="1">
    <citation type="journal article" date="2019" name="Int. J. Syst. Evol. Microbiol.">
        <title>The Global Catalogue of Microorganisms (GCM) 10K type strain sequencing project: providing services to taxonomists for standard genome sequencing and annotation.</title>
        <authorList>
            <consortium name="The Broad Institute Genomics Platform"/>
            <consortium name="The Broad Institute Genome Sequencing Center for Infectious Disease"/>
            <person name="Wu L."/>
            <person name="Ma J."/>
        </authorList>
    </citation>
    <scope>NUCLEOTIDE SEQUENCE [LARGE SCALE GENOMIC DNA]</scope>
    <source>
        <strain evidence="3">JCM 3175</strain>
    </source>
</reference>
<organism evidence="2 3">
    <name type="scientific">Micromonospora coerulea</name>
    <dbReference type="NCBI Taxonomy" id="47856"/>
    <lineage>
        <taxon>Bacteria</taxon>
        <taxon>Bacillati</taxon>
        <taxon>Actinomycetota</taxon>
        <taxon>Actinomycetes</taxon>
        <taxon>Micromonosporales</taxon>
        <taxon>Micromonosporaceae</taxon>
        <taxon>Micromonospora</taxon>
    </lineage>
</organism>
<dbReference type="EMBL" id="BAABGU010000012">
    <property type="protein sequence ID" value="GAA4569145.1"/>
    <property type="molecule type" value="Genomic_DNA"/>
</dbReference>
<evidence type="ECO:0000313" key="2">
    <source>
        <dbReference type="EMBL" id="GAA4569145.1"/>
    </source>
</evidence>
<proteinExistence type="predicted"/>
<name>A0ABP8SH39_9ACTN</name>
<protein>
    <submittedName>
        <fullName evidence="2">Uncharacterized protein</fullName>
    </submittedName>
</protein>
<evidence type="ECO:0000256" key="1">
    <source>
        <dbReference type="SAM" id="MobiDB-lite"/>
    </source>
</evidence>
<feature type="region of interest" description="Disordered" evidence="1">
    <location>
        <begin position="112"/>
        <end position="158"/>
    </location>
</feature>
<keyword evidence="3" id="KW-1185">Reference proteome</keyword>
<sequence>MVLPVAFAPALWAATLRTLRRLTRLAVTALVLVVGLGGTTADPAGMPRPVADSHQPAAVRFSPAAPAPALADRPAAEAVTRPGGTPAVLPVTAAPAVIRTSSGVVAGERATVPADGHPASAVAEPVRHVPAPRPVGTTDPAPADPGRGLVGRRGPPQV</sequence>